<organism evidence="2 3">
    <name type="scientific">Auricularia subglabra (strain TFB-10046 / SS5)</name>
    <name type="common">White-rot fungus</name>
    <name type="synonym">Auricularia delicata (strain TFB10046)</name>
    <dbReference type="NCBI Taxonomy" id="717982"/>
    <lineage>
        <taxon>Eukaryota</taxon>
        <taxon>Fungi</taxon>
        <taxon>Dikarya</taxon>
        <taxon>Basidiomycota</taxon>
        <taxon>Agaricomycotina</taxon>
        <taxon>Agaricomycetes</taxon>
        <taxon>Auriculariales</taxon>
        <taxon>Auriculariaceae</taxon>
        <taxon>Auricularia</taxon>
    </lineage>
</organism>
<dbReference type="AlphaFoldDB" id="J0LJW8"/>
<evidence type="ECO:0000313" key="3">
    <source>
        <dbReference type="Proteomes" id="UP000006514"/>
    </source>
</evidence>
<feature type="compositionally biased region" description="Polar residues" evidence="1">
    <location>
        <begin position="54"/>
        <end position="68"/>
    </location>
</feature>
<protein>
    <submittedName>
        <fullName evidence="2">Uncharacterized protein</fullName>
    </submittedName>
</protein>
<dbReference type="KEGG" id="adl:AURDEDRAFT_169907"/>
<dbReference type="InParanoid" id="J0LJW8"/>
<reference evidence="3" key="1">
    <citation type="journal article" date="2012" name="Science">
        <title>The Paleozoic origin of enzymatic lignin decomposition reconstructed from 31 fungal genomes.</title>
        <authorList>
            <person name="Floudas D."/>
            <person name="Binder M."/>
            <person name="Riley R."/>
            <person name="Barry K."/>
            <person name="Blanchette R.A."/>
            <person name="Henrissat B."/>
            <person name="Martinez A.T."/>
            <person name="Otillar R."/>
            <person name="Spatafora J.W."/>
            <person name="Yadav J.S."/>
            <person name="Aerts A."/>
            <person name="Benoit I."/>
            <person name="Boyd A."/>
            <person name="Carlson A."/>
            <person name="Copeland A."/>
            <person name="Coutinho P.M."/>
            <person name="de Vries R.P."/>
            <person name="Ferreira P."/>
            <person name="Findley K."/>
            <person name="Foster B."/>
            <person name="Gaskell J."/>
            <person name="Glotzer D."/>
            <person name="Gorecki P."/>
            <person name="Heitman J."/>
            <person name="Hesse C."/>
            <person name="Hori C."/>
            <person name="Igarashi K."/>
            <person name="Jurgens J.A."/>
            <person name="Kallen N."/>
            <person name="Kersten P."/>
            <person name="Kohler A."/>
            <person name="Kuees U."/>
            <person name="Kumar T.K.A."/>
            <person name="Kuo A."/>
            <person name="LaButti K."/>
            <person name="Larrondo L.F."/>
            <person name="Lindquist E."/>
            <person name="Ling A."/>
            <person name="Lombard V."/>
            <person name="Lucas S."/>
            <person name="Lundell T."/>
            <person name="Martin R."/>
            <person name="McLaughlin D.J."/>
            <person name="Morgenstern I."/>
            <person name="Morin E."/>
            <person name="Murat C."/>
            <person name="Nagy L.G."/>
            <person name="Nolan M."/>
            <person name="Ohm R.A."/>
            <person name="Patyshakuliyeva A."/>
            <person name="Rokas A."/>
            <person name="Ruiz-Duenas F.J."/>
            <person name="Sabat G."/>
            <person name="Salamov A."/>
            <person name="Samejima M."/>
            <person name="Schmutz J."/>
            <person name="Slot J.C."/>
            <person name="St John F."/>
            <person name="Stenlid J."/>
            <person name="Sun H."/>
            <person name="Sun S."/>
            <person name="Syed K."/>
            <person name="Tsang A."/>
            <person name="Wiebenga A."/>
            <person name="Young D."/>
            <person name="Pisabarro A."/>
            <person name="Eastwood D.C."/>
            <person name="Martin F."/>
            <person name="Cullen D."/>
            <person name="Grigoriev I.V."/>
            <person name="Hibbett D.S."/>
        </authorList>
    </citation>
    <scope>NUCLEOTIDE SEQUENCE [LARGE SCALE GENOMIC DNA]</scope>
    <source>
        <strain evidence="3">TFB10046</strain>
    </source>
</reference>
<name>J0LJW8_AURST</name>
<proteinExistence type="predicted"/>
<dbReference type="Proteomes" id="UP000006514">
    <property type="component" value="Unassembled WGS sequence"/>
</dbReference>
<gene>
    <name evidence="2" type="ORF">AURDEDRAFT_169907</name>
</gene>
<evidence type="ECO:0000256" key="1">
    <source>
        <dbReference type="SAM" id="MobiDB-lite"/>
    </source>
</evidence>
<sequence length="118" mass="12552">MLLWLWRRNIQRSRGNETSPSQASEQPSVQPYLELAQLSARQTKGGAPVGKTVTGLSTPSSGAASTHVTDSEDPSEIVAIQRAVRAAGFSTQALLQSLGRVRAASGPDDQHAPPYRAD</sequence>
<keyword evidence="3" id="KW-1185">Reference proteome</keyword>
<feature type="region of interest" description="Disordered" evidence="1">
    <location>
        <begin position="41"/>
        <end position="73"/>
    </location>
</feature>
<dbReference type="EMBL" id="JH687797">
    <property type="protein sequence ID" value="EJD40930.1"/>
    <property type="molecule type" value="Genomic_DNA"/>
</dbReference>
<accession>J0LJW8</accession>
<evidence type="ECO:0000313" key="2">
    <source>
        <dbReference type="EMBL" id="EJD40930.1"/>
    </source>
</evidence>